<feature type="compositionally biased region" description="Polar residues" evidence="1">
    <location>
        <begin position="77"/>
        <end position="97"/>
    </location>
</feature>
<gene>
    <name evidence="2" type="ORF">POSPLADRAFT_1041431</name>
</gene>
<reference evidence="2 3" key="1">
    <citation type="submission" date="2017-04" db="EMBL/GenBank/DDBJ databases">
        <title>Genome Sequence of the Model Brown-Rot Fungus Postia placenta SB12.</title>
        <authorList>
            <consortium name="DOE Joint Genome Institute"/>
            <person name="Gaskell J."/>
            <person name="Kersten P."/>
            <person name="Larrondo L.F."/>
            <person name="Canessa P."/>
            <person name="Martinez D."/>
            <person name="Hibbett D."/>
            <person name="Schmoll M."/>
            <person name="Kubicek C.P."/>
            <person name="Martinez A.T."/>
            <person name="Yadav J."/>
            <person name="Master E."/>
            <person name="Magnuson J.K."/>
            <person name="James T."/>
            <person name="Yaver D."/>
            <person name="Berka R."/>
            <person name="Labutti K."/>
            <person name="Lipzen A."/>
            <person name="Aerts A."/>
            <person name="Barry K."/>
            <person name="Henrissat B."/>
            <person name="Blanchette R."/>
            <person name="Grigoriev I."/>
            <person name="Cullen D."/>
        </authorList>
    </citation>
    <scope>NUCLEOTIDE SEQUENCE [LARGE SCALE GENOMIC DNA]</scope>
    <source>
        <strain evidence="2 3">MAD-698-R-SB12</strain>
    </source>
</reference>
<dbReference type="RefSeq" id="XP_024335176.1">
    <property type="nucleotide sequence ID" value="XM_024477909.1"/>
</dbReference>
<evidence type="ECO:0000313" key="3">
    <source>
        <dbReference type="Proteomes" id="UP000194127"/>
    </source>
</evidence>
<keyword evidence="3" id="KW-1185">Reference proteome</keyword>
<dbReference type="AlphaFoldDB" id="A0A1X6MQB3"/>
<evidence type="ECO:0000256" key="1">
    <source>
        <dbReference type="SAM" id="MobiDB-lite"/>
    </source>
</evidence>
<dbReference type="EMBL" id="KZ110605">
    <property type="protein sequence ID" value="OSX58382.1"/>
    <property type="molecule type" value="Genomic_DNA"/>
</dbReference>
<evidence type="ECO:0000313" key="2">
    <source>
        <dbReference type="EMBL" id="OSX58382.1"/>
    </source>
</evidence>
<dbReference type="OrthoDB" id="2608976at2759"/>
<dbReference type="GeneID" id="36322859"/>
<accession>A0A1X6MQB3</accession>
<sequence length="132" mass="13811">MNGPGEQFCEGCCSLCCIACTEACGTWLLFTKCCDNSDGHQAGCFGSCCKKSFDEDNFFADEEKRKREAAQNGLGAVNTQPSPRPSMSQISHNASNGNAGGQPARGPEISPQDLGNGWIGTGKPDAPSNSAQ</sequence>
<dbReference type="Proteomes" id="UP000194127">
    <property type="component" value="Unassembled WGS sequence"/>
</dbReference>
<organism evidence="2 3">
    <name type="scientific">Postia placenta MAD-698-R-SB12</name>
    <dbReference type="NCBI Taxonomy" id="670580"/>
    <lineage>
        <taxon>Eukaryota</taxon>
        <taxon>Fungi</taxon>
        <taxon>Dikarya</taxon>
        <taxon>Basidiomycota</taxon>
        <taxon>Agaricomycotina</taxon>
        <taxon>Agaricomycetes</taxon>
        <taxon>Polyporales</taxon>
        <taxon>Adustoporiaceae</taxon>
        <taxon>Rhodonia</taxon>
    </lineage>
</organism>
<proteinExistence type="predicted"/>
<protein>
    <submittedName>
        <fullName evidence="2">Uncharacterized protein</fullName>
    </submittedName>
</protein>
<name>A0A1X6MQB3_9APHY</name>
<feature type="region of interest" description="Disordered" evidence="1">
    <location>
        <begin position="65"/>
        <end position="132"/>
    </location>
</feature>